<organism evidence="1">
    <name type="scientific">Lepeophtheirus salmonis</name>
    <name type="common">Salmon louse</name>
    <name type="synonym">Caligus salmonis</name>
    <dbReference type="NCBI Taxonomy" id="72036"/>
    <lineage>
        <taxon>Eukaryota</taxon>
        <taxon>Metazoa</taxon>
        <taxon>Ecdysozoa</taxon>
        <taxon>Arthropoda</taxon>
        <taxon>Crustacea</taxon>
        <taxon>Multicrustacea</taxon>
        <taxon>Hexanauplia</taxon>
        <taxon>Copepoda</taxon>
        <taxon>Siphonostomatoida</taxon>
        <taxon>Caligidae</taxon>
        <taxon>Lepeophtheirus</taxon>
    </lineage>
</organism>
<sequence length="47" mass="5304">MISSQINLSSHNKGRISLNGIINGITDINFISLIQKMMGLLRYIHTF</sequence>
<dbReference type="EMBL" id="HACA01013438">
    <property type="protein sequence ID" value="CDW30799.1"/>
    <property type="molecule type" value="Transcribed_RNA"/>
</dbReference>
<accession>A0A0K2TXR0</accession>
<evidence type="ECO:0000313" key="1">
    <source>
        <dbReference type="EMBL" id="CDW30799.1"/>
    </source>
</evidence>
<proteinExistence type="predicted"/>
<dbReference type="AlphaFoldDB" id="A0A0K2TXR0"/>
<name>A0A0K2TXR0_LEPSM</name>
<reference evidence="1" key="1">
    <citation type="submission" date="2014-05" db="EMBL/GenBank/DDBJ databases">
        <authorList>
            <person name="Chronopoulou M."/>
        </authorList>
    </citation>
    <scope>NUCLEOTIDE SEQUENCE</scope>
    <source>
        <tissue evidence="1">Whole organism</tissue>
    </source>
</reference>
<protein>
    <submittedName>
        <fullName evidence="1">Uncharacterized protein</fullName>
    </submittedName>
</protein>